<dbReference type="EMBL" id="JAAQVJ010000122">
    <property type="protein sequence ID" value="KAF3894115.1"/>
    <property type="molecule type" value="Genomic_DNA"/>
</dbReference>
<comment type="caution">
    <text evidence="3">The sequence shown here is derived from an EMBL/GenBank/DDBJ whole genome shotgun (WGS) entry which is preliminary data.</text>
</comment>
<feature type="transmembrane region" description="Helical" evidence="2">
    <location>
        <begin position="48"/>
        <end position="74"/>
    </location>
</feature>
<dbReference type="AlphaFoldDB" id="A0A9P4YEM2"/>
<feature type="transmembrane region" description="Helical" evidence="2">
    <location>
        <begin position="95"/>
        <end position="114"/>
    </location>
</feature>
<feature type="region of interest" description="Disordered" evidence="1">
    <location>
        <begin position="165"/>
        <end position="195"/>
    </location>
</feature>
<gene>
    <name evidence="3" type="ORF">GY632_3906</name>
</gene>
<evidence type="ECO:0000313" key="3">
    <source>
        <dbReference type="EMBL" id="KAF3894115.1"/>
    </source>
</evidence>
<keyword evidence="2" id="KW-0472">Membrane</keyword>
<name>A0A9P4YEM2_9EURO</name>
<reference evidence="3" key="1">
    <citation type="submission" date="2020-03" db="EMBL/GenBank/DDBJ databases">
        <title>Whole Genome Sequence of Trichophyton interdigitale from India.</title>
        <authorList>
            <person name="Kumar P."/>
        </authorList>
    </citation>
    <scope>NUCLEOTIDE SEQUENCE</scope>
    <source>
        <strain evidence="3">UCMS-IGIB-CI14</strain>
    </source>
</reference>
<evidence type="ECO:0000313" key="4">
    <source>
        <dbReference type="Proteomes" id="UP000749309"/>
    </source>
</evidence>
<keyword evidence="2" id="KW-0812">Transmembrane</keyword>
<keyword evidence="2" id="KW-1133">Transmembrane helix</keyword>
<evidence type="ECO:0000256" key="2">
    <source>
        <dbReference type="SAM" id="Phobius"/>
    </source>
</evidence>
<dbReference type="Proteomes" id="UP000749309">
    <property type="component" value="Unassembled WGS sequence"/>
</dbReference>
<proteinExistence type="predicted"/>
<protein>
    <submittedName>
        <fullName evidence="3">Uncharacterized protein</fullName>
    </submittedName>
</protein>
<accession>A0A9P4YEM2</accession>
<organism evidence="3 4">
    <name type="scientific">Trichophyton interdigitale</name>
    <dbReference type="NCBI Taxonomy" id="101480"/>
    <lineage>
        <taxon>Eukaryota</taxon>
        <taxon>Fungi</taxon>
        <taxon>Dikarya</taxon>
        <taxon>Ascomycota</taxon>
        <taxon>Pezizomycotina</taxon>
        <taxon>Eurotiomycetes</taxon>
        <taxon>Eurotiomycetidae</taxon>
        <taxon>Onygenales</taxon>
        <taxon>Arthrodermataceae</taxon>
        <taxon>Trichophyton</taxon>
    </lineage>
</organism>
<feature type="transmembrane region" description="Helical" evidence="2">
    <location>
        <begin position="7"/>
        <end position="28"/>
    </location>
</feature>
<sequence>MYGGWQMAAHLGVALCAVLILGLPLYQFSISNLLQDRTIGWASTLTYYVVYPVVLFSNIAISILSFVTAPLIELSSHILYISLLPWHLSTKLEPLYKFFGVAAVIGIATGWALFLSSSYICLLLNLSPRTEVEADPKRLPKRRPSWDDEAPVKSEWATQFVNASDSIDDSSWRRSQPGPSGLRSRRLIGANTAPS</sequence>
<evidence type="ECO:0000256" key="1">
    <source>
        <dbReference type="SAM" id="MobiDB-lite"/>
    </source>
</evidence>